<evidence type="ECO:0000256" key="1">
    <source>
        <dbReference type="ARBA" id="ARBA00022723"/>
    </source>
</evidence>
<dbReference type="Proteomes" id="UP000821853">
    <property type="component" value="Chromosome 8"/>
</dbReference>
<dbReference type="GO" id="GO:0046872">
    <property type="term" value="F:metal ion binding"/>
    <property type="evidence" value="ECO:0007669"/>
    <property type="project" value="UniProtKB-KW"/>
</dbReference>
<keyword evidence="2" id="KW-0325">Glycoprotein</keyword>
<sequence>MWRGREAEVKKLVGIVVFRLLLQLGLFFETRLLFLPGGDVKRLGRNIDGKNMWRHLSLNLASPRTEILYNIEPVQKIAALRYKSYKLVLGVHRGGVFDGRYQTTGGSRPRSDLDALMSKSKVAQVLRYVWKAMTTNDFVYKTFNILSIYSI</sequence>
<dbReference type="InterPro" id="IPR047115">
    <property type="entry name" value="ARSB"/>
</dbReference>
<dbReference type="GO" id="GO:0008484">
    <property type="term" value="F:sulfuric ester hydrolase activity"/>
    <property type="evidence" value="ECO:0007669"/>
    <property type="project" value="InterPro"/>
</dbReference>
<accession>A0A9J6GZ68</accession>
<evidence type="ECO:0000313" key="4">
    <source>
        <dbReference type="EMBL" id="KAH9379960.1"/>
    </source>
</evidence>
<keyword evidence="3" id="KW-0812">Transmembrane</keyword>
<reference evidence="4 5" key="1">
    <citation type="journal article" date="2020" name="Cell">
        <title>Large-Scale Comparative Analyses of Tick Genomes Elucidate Their Genetic Diversity and Vector Capacities.</title>
        <authorList>
            <consortium name="Tick Genome and Microbiome Consortium (TIGMIC)"/>
            <person name="Jia N."/>
            <person name="Wang J."/>
            <person name="Shi W."/>
            <person name="Du L."/>
            <person name="Sun Y."/>
            <person name="Zhan W."/>
            <person name="Jiang J.F."/>
            <person name="Wang Q."/>
            <person name="Zhang B."/>
            <person name="Ji P."/>
            <person name="Bell-Sakyi L."/>
            <person name="Cui X.M."/>
            <person name="Yuan T.T."/>
            <person name="Jiang B.G."/>
            <person name="Yang W.F."/>
            <person name="Lam T.T."/>
            <person name="Chang Q.C."/>
            <person name="Ding S.J."/>
            <person name="Wang X.J."/>
            <person name="Zhu J.G."/>
            <person name="Ruan X.D."/>
            <person name="Zhao L."/>
            <person name="Wei J.T."/>
            <person name="Ye R.Z."/>
            <person name="Que T.C."/>
            <person name="Du C.H."/>
            <person name="Zhou Y.H."/>
            <person name="Cheng J.X."/>
            <person name="Dai P.F."/>
            <person name="Guo W.B."/>
            <person name="Han X.H."/>
            <person name="Huang E.J."/>
            <person name="Li L.F."/>
            <person name="Wei W."/>
            <person name="Gao Y.C."/>
            <person name="Liu J.Z."/>
            <person name="Shao H.Z."/>
            <person name="Wang X."/>
            <person name="Wang C.C."/>
            <person name="Yang T.C."/>
            <person name="Huo Q.B."/>
            <person name="Li W."/>
            <person name="Chen H.Y."/>
            <person name="Chen S.E."/>
            <person name="Zhou L.G."/>
            <person name="Ni X.B."/>
            <person name="Tian J.H."/>
            <person name="Sheng Y."/>
            <person name="Liu T."/>
            <person name="Pan Y.S."/>
            <person name="Xia L.Y."/>
            <person name="Li J."/>
            <person name="Zhao F."/>
            <person name="Cao W.C."/>
        </authorList>
    </citation>
    <scope>NUCLEOTIDE SEQUENCE [LARGE SCALE GENOMIC DNA]</scope>
    <source>
        <strain evidence="4">HaeL-2018</strain>
    </source>
</reference>
<feature type="transmembrane region" description="Helical" evidence="3">
    <location>
        <begin position="12"/>
        <end position="34"/>
    </location>
</feature>
<dbReference type="PANTHER" id="PTHR10342">
    <property type="entry name" value="ARYLSULFATASE"/>
    <property type="match status" value="1"/>
</dbReference>
<protein>
    <submittedName>
        <fullName evidence="4">Uncharacterized protein</fullName>
    </submittedName>
</protein>
<organism evidence="4 5">
    <name type="scientific">Haemaphysalis longicornis</name>
    <name type="common">Bush tick</name>
    <dbReference type="NCBI Taxonomy" id="44386"/>
    <lineage>
        <taxon>Eukaryota</taxon>
        <taxon>Metazoa</taxon>
        <taxon>Ecdysozoa</taxon>
        <taxon>Arthropoda</taxon>
        <taxon>Chelicerata</taxon>
        <taxon>Arachnida</taxon>
        <taxon>Acari</taxon>
        <taxon>Parasitiformes</taxon>
        <taxon>Ixodida</taxon>
        <taxon>Ixodoidea</taxon>
        <taxon>Ixodidae</taxon>
        <taxon>Haemaphysalinae</taxon>
        <taxon>Haemaphysalis</taxon>
    </lineage>
</organism>
<gene>
    <name evidence="4" type="ORF">HPB48_001413</name>
</gene>
<dbReference type="AlphaFoldDB" id="A0A9J6GZ68"/>
<keyword evidence="3" id="KW-1133">Transmembrane helix</keyword>
<keyword evidence="1" id="KW-0479">Metal-binding</keyword>
<evidence type="ECO:0000256" key="3">
    <source>
        <dbReference type="SAM" id="Phobius"/>
    </source>
</evidence>
<keyword evidence="5" id="KW-1185">Reference proteome</keyword>
<dbReference type="EMBL" id="JABSTR010000010">
    <property type="protein sequence ID" value="KAH9379960.1"/>
    <property type="molecule type" value="Genomic_DNA"/>
</dbReference>
<keyword evidence="3" id="KW-0472">Membrane</keyword>
<dbReference type="OrthoDB" id="6420441at2759"/>
<evidence type="ECO:0000256" key="2">
    <source>
        <dbReference type="ARBA" id="ARBA00023180"/>
    </source>
</evidence>
<dbReference type="PANTHER" id="PTHR10342:SF273">
    <property type="entry name" value="RE14504P"/>
    <property type="match status" value="1"/>
</dbReference>
<proteinExistence type="predicted"/>
<dbReference type="VEuPathDB" id="VectorBase:HLOH_047632"/>
<comment type="caution">
    <text evidence="4">The sequence shown here is derived from an EMBL/GenBank/DDBJ whole genome shotgun (WGS) entry which is preliminary data.</text>
</comment>
<name>A0A9J6GZ68_HAELO</name>
<evidence type="ECO:0000313" key="5">
    <source>
        <dbReference type="Proteomes" id="UP000821853"/>
    </source>
</evidence>